<dbReference type="GeneID" id="36590253"/>
<dbReference type="InterPro" id="IPR011057">
    <property type="entry name" value="Mss4-like_sf"/>
</dbReference>
<evidence type="ECO:0008006" key="3">
    <source>
        <dbReference type="Google" id="ProtNLM"/>
    </source>
</evidence>
<dbReference type="Proteomes" id="UP000235371">
    <property type="component" value="Unassembled WGS sequence"/>
</dbReference>
<sequence>MAAALPKTPFQLHGGCFCTAIRYTISIPELSQRKLLPKASMTADRLLVPPNEVNERLPIITLDHCNSCRRVPGAIVHSWFLCPREWVEFTVQPRESGDEKEAIRADSTAYLHEDKTLAERTYVTHFKSSEHSNRTFCGKCGTHVTLFKTGPLGPLQQALGPFFDVAVGTLDKECLEMEGFMPTIQFWHDDGIPWAVKLVNEGKKGLHADVADLSKLKAEDEQKK</sequence>
<keyword evidence="2" id="KW-1185">Reference proteome</keyword>
<dbReference type="EMBL" id="KZ613921">
    <property type="protein sequence ID" value="PMD49256.1"/>
    <property type="molecule type" value="Genomic_DNA"/>
</dbReference>
<evidence type="ECO:0000313" key="2">
    <source>
        <dbReference type="Proteomes" id="UP000235371"/>
    </source>
</evidence>
<protein>
    <recommendedName>
        <fullName evidence="3">CENP-V/GFA domain-containing protein</fullName>
    </recommendedName>
</protein>
<dbReference type="InParanoid" id="A0A2J6SER7"/>
<dbReference type="RefSeq" id="XP_024726160.1">
    <property type="nucleotide sequence ID" value="XM_024882176.1"/>
</dbReference>
<dbReference type="AlphaFoldDB" id="A0A2J6SER7"/>
<dbReference type="Gene3D" id="2.170.150.70">
    <property type="match status" value="1"/>
</dbReference>
<evidence type="ECO:0000313" key="1">
    <source>
        <dbReference type="EMBL" id="PMD49256.1"/>
    </source>
</evidence>
<dbReference type="OrthoDB" id="6329284at2759"/>
<organism evidence="1 2">
    <name type="scientific">Hyaloscypha bicolor E</name>
    <dbReference type="NCBI Taxonomy" id="1095630"/>
    <lineage>
        <taxon>Eukaryota</taxon>
        <taxon>Fungi</taxon>
        <taxon>Dikarya</taxon>
        <taxon>Ascomycota</taxon>
        <taxon>Pezizomycotina</taxon>
        <taxon>Leotiomycetes</taxon>
        <taxon>Helotiales</taxon>
        <taxon>Hyaloscyphaceae</taxon>
        <taxon>Hyaloscypha</taxon>
        <taxon>Hyaloscypha bicolor</taxon>
    </lineage>
</organism>
<accession>A0A2J6SER7</accession>
<reference evidence="1 2" key="1">
    <citation type="submission" date="2016-04" db="EMBL/GenBank/DDBJ databases">
        <title>A degradative enzymes factory behind the ericoid mycorrhizal symbiosis.</title>
        <authorList>
            <consortium name="DOE Joint Genome Institute"/>
            <person name="Martino E."/>
            <person name="Morin E."/>
            <person name="Grelet G."/>
            <person name="Kuo A."/>
            <person name="Kohler A."/>
            <person name="Daghino S."/>
            <person name="Barry K."/>
            <person name="Choi C."/>
            <person name="Cichocki N."/>
            <person name="Clum A."/>
            <person name="Copeland A."/>
            <person name="Hainaut M."/>
            <person name="Haridas S."/>
            <person name="Labutti K."/>
            <person name="Lindquist E."/>
            <person name="Lipzen A."/>
            <person name="Khouja H.-R."/>
            <person name="Murat C."/>
            <person name="Ohm R."/>
            <person name="Olson A."/>
            <person name="Spatafora J."/>
            <person name="Veneault-Fourrey C."/>
            <person name="Henrissat B."/>
            <person name="Grigoriev I."/>
            <person name="Martin F."/>
            <person name="Perotto S."/>
        </authorList>
    </citation>
    <scope>NUCLEOTIDE SEQUENCE [LARGE SCALE GENOMIC DNA]</scope>
    <source>
        <strain evidence="1 2">E</strain>
    </source>
</reference>
<dbReference type="SUPFAM" id="SSF51316">
    <property type="entry name" value="Mss4-like"/>
    <property type="match status" value="1"/>
</dbReference>
<proteinExistence type="predicted"/>
<dbReference type="PANTHER" id="PTHR33337:SF40">
    <property type="entry name" value="CENP-V_GFA DOMAIN-CONTAINING PROTEIN-RELATED"/>
    <property type="match status" value="1"/>
</dbReference>
<name>A0A2J6SER7_9HELO</name>
<dbReference type="STRING" id="1095630.A0A2J6SER7"/>
<gene>
    <name evidence="1" type="ORF">K444DRAFT_622828</name>
</gene>
<dbReference type="PANTHER" id="PTHR33337">
    <property type="entry name" value="GFA DOMAIN-CONTAINING PROTEIN"/>
    <property type="match status" value="1"/>
</dbReference>